<sequence length="372" mass="42919">MKGILPYDDYYIWKDAKVGPNGTKLPPNNWLSFFTNSTWEWNEERGQYYYHNYASSQPDLNYRSPKLRQEMQNVLKFWLDRGIDGFRVDAITHLIEDKEWRNEPRSNQNVPPNDYNYLEQLEFMAKILRRALQNPFNFGFVYHLNNDSTALGVGTSVENWIQNMPKDFDDVYRTTIIYNGDEIGMVNRFSSYKETVDPAGCNAGPERYQLKSRDPERTPYQWDDTVSAGFSTNPKTWLPVHDNYKSLNLAAQKNEEVSHFKVFKALSKLKKLPIMTKGYYKTLLIKDNVLAIVRYYPGQDTVVLFINFSDQDEVIIDLWVINPTEETTVVVASVKSGLKTGDLISAKKFVIPGSASVITSSRKLVSSLFSTV</sequence>
<evidence type="ECO:0000256" key="2">
    <source>
        <dbReference type="ARBA" id="ARBA00012741"/>
    </source>
</evidence>
<name>A0A232FB78_9HYME</name>
<dbReference type="GO" id="GO:0004558">
    <property type="term" value="F:alpha-1,4-glucosidase activity"/>
    <property type="evidence" value="ECO:0007669"/>
    <property type="project" value="UniProtKB-EC"/>
</dbReference>
<dbReference type="OrthoDB" id="1740265at2759"/>
<gene>
    <name evidence="4" type="ORF">TSAR_008240</name>
</gene>
<dbReference type="SUPFAM" id="SSF51445">
    <property type="entry name" value="(Trans)glycosidases"/>
    <property type="match status" value="1"/>
</dbReference>
<keyword evidence="5" id="KW-1185">Reference proteome</keyword>
<dbReference type="Proteomes" id="UP000215335">
    <property type="component" value="Unassembled WGS sequence"/>
</dbReference>
<dbReference type="STRING" id="543379.A0A232FB78"/>
<dbReference type="InterPro" id="IPR006047">
    <property type="entry name" value="GH13_cat_dom"/>
</dbReference>
<feature type="domain" description="Glycosyl hydrolase family 13 catalytic" evidence="3">
    <location>
        <begin position="1"/>
        <end position="217"/>
    </location>
</feature>
<dbReference type="Pfam" id="PF00128">
    <property type="entry name" value="Alpha-amylase"/>
    <property type="match status" value="2"/>
</dbReference>
<protein>
    <recommendedName>
        <fullName evidence="2">alpha-glucosidase</fullName>
        <ecNumber evidence="2">3.2.1.20</ecNumber>
    </recommendedName>
</protein>
<dbReference type="AlphaFoldDB" id="A0A232FB78"/>
<comment type="catalytic activity">
    <reaction evidence="1">
        <text>Hydrolysis of terminal, non-reducing (1-&gt;4)-linked alpha-D-glucose residues with release of alpha-D-glucose.</text>
        <dbReference type="EC" id="3.2.1.20"/>
    </reaction>
</comment>
<dbReference type="EMBL" id="NNAY01000547">
    <property type="protein sequence ID" value="OXU27750.1"/>
    <property type="molecule type" value="Genomic_DNA"/>
</dbReference>
<organism evidence="4 5">
    <name type="scientific">Trichomalopsis sarcophagae</name>
    <dbReference type="NCBI Taxonomy" id="543379"/>
    <lineage>
        <taxon>Eukaryota</taxon>
        <taxon>Metazoa</taxon>
        <taxon>Ecdysozoa</taxon>
        <taxon>Arthropoda</taxon>
        <taxon>Hexapoda</taxon>
        <taxon>Insecta</taxon>
        <taxon>Pterygota</taxon>
        <taxon>Neoptera</taxon>
        <taxon>Endopterygota</taxon>
        <taxon>Hymenoptera</taxon>
        <taxon>Apocrita</taxon>
        <taxon>Proctotrupomorpha</taxon>
        <taxon>Chalcidoidea</taxon>
        <taxon>Pteromalidae</taxon>
        <taxon>Pteromalinae</taxon>
        <taxon>Trichomalopsis</taxon>
    </lineage>
</organism>
<dbReference type="InterPro" id="IPR045857">
    <property type="entry name" value="O16G_dom_2"/>
</dbReference>
<proteinExistence type="predicted"/>
<dbReference type="SMART" id="SM00642">
    <property type="entry name" value="Aamy"/>
    <property type="match status" value="1"/>
</dbReference>
<dbReference type="PANTHER" id="PTHR10357">
    <property type="entry name" value="ALPHA-AMYLASE FAMILY MEMBER"/>
    <property type="match status" value="1"/>
</dbReference>
<dbReference type="Gene3D" id="3.20.20.80">
    <property type="entry name" value="Glycosidases"/>
    <property type="match status" value="2"/>
</dbReference>
<evidence type="ECO:0000313" key="5">
    <source>
        <dbReference type="Proteomes" id="UP000215335"/>
    </source>
</evidence>
<dbReference type="PANTHER" id="PTHR10357:SF179">
    <property type="entry name" value="NEUTRAL AND BASIC AMINO ACID TRANSPORT PROTEIN RBAT"/>
    <property type="match status" value="1"/>
</dbReference>
<dbReference type="Gene3D" id="3.90.400.10">
    <property type="entry name" value="Oligo-1,6-glucosidase, Domain 2"/>
    <property type="match status" value="1"/>
</dbReference>
<accession>A0A232FB78</accession>
<dbReference type="GO" id="GO:0005975">
    <property type="term" value="P:carbohydrate metabolic process"/>
    <property type="evidence" value="ECO:0007669"/>
    <property type="project" value="InterPro"/>
</dbReference>
<dbReference type="EC" id="3.2.1.20" evidence="2"/>
<comment type="caution">
    <text evidence="4">The sequence shown here is derived from an EMBL/GenBank/DDBJ whole genome shotgun (WGS) entry which is preliminary data.</text>
</comment>
<evidence type="ECO:0000313" key="4">
    <source>
        <dbReference type="EMBL" id="OXU27750.1"/>
    </source>
</evidence>
<reference evidence="4 5" key="1">
    <citation type="journal article" date="2017" name="Curr. Biol.">
        <title>The Evolution of Venom by Co-option of Single-Copy Genes.</title>
        <authorList>
            <person name="Martinson E.O."/>
            <person name="Mrinalini"/>
            <person name="Kelkar Y.D."/>
            <person name="Chang C.H."/>
            <person name="Werren J.H."/>
        </authorList>
    </citation>
    <scope>NUCLEOTIDE SEQUENCE [LARGE SCALE GENOMIC DNA]</scope>
    <source>
        <strain evidence="4 5">Alberta</strain>
        <tissue evidence="4">Whole body</tissue>
    </source>
</reference>
<dbReference type="InterPro" id="IPR017853">
    <property type="entry name" value="GH"/>
</dbReference>
<evidence type="ECO:0000259" key="3">
    <source>
        <dbReference type="SMART" id="SM00642"/>
    </source>
</evidence>
<evidence type="ECO:0000256" key="1">
    <source>
        <dbReference type="ARBA" id="ARBA00001657"/>
    </source>
</evidence>